<feature type="signal peptide" evidence="1">
    <location>
        <begin position="1"/>
        <end position="17"/>
    </location>
</feature>
<reference evidence="5" key="4">
    <citation type="journal article" date="2014" name="BMC Genomics">
        <title>Finding the missing honey bee genes: lessons learned from a genome upgrade.</title>
        <authorList>
            <consortium name="HGSC production teams"/>
            <consortium name="Honey Bee Genome Sequencing Consortium"/>
            <person name="Elsik C.G."/>
            <person name="Worley K.C."/>
            <person name="Bennett A.K."/>
            <person name="Beye M."/>
            <person name="Camara F."/>
            <person name="Childers C.P."/>
            <person name="de Graaf D.C."/>
            <person name="Debyser G."/>
            <person name="Deng J."/>
            <person name="Devreese B."/>
            <person name="Elhaik E."/>
            <person name="Evans J.D."/>
            <person name="Foster L.J."/>
            <person name="Graur D."/>
            <person name="Guigo R."/>
            <person name="Hoff K.J."/>
            <person name="Holder M.E."/>
            <person name="Hudson M.E."/>
            <person name="Hunt G.J."/>
            <person name="Jiang H."/>
            <person name="Joshi V."/>
            <person name="Khetani R.S."/>
            <person name="Kosarev P."/>
            <person name="Kovar C.L."/>
            <person name="Ma J."/>
            <person name="Maleszka R."/>
            <person name="Moritz R.F."/>
            <person name="Munoz-Torres M.C."/>
            <person name="Murphy T.D."/>
            <person name="Muzny D.M."/>
            <person name="Newsham I.F."/>
            <person name="Reese J.T."/>
            <person name="Robertson H.M."/>
            <person name="Robinson G.E."/>
            <person name="Rueppell O."/>
            <person name="Solovyev V."/>
            <person name="Stanke M."/>
            <person name="Stolle E."/>
            <person name="Tsuruda J.M."/>
            <person name="Vaerenbergh M.V."/>
            <person name="Waterhouse R.M."/>
            <person name="Weaver D.B."/>
            <person name="Whitfield C.W."/>
            <person name="Wu Y."/>
            <person name="Zdobnov E.M."/>
            <person name="Zhang L."/>
            <person name="Zhu D."/>
            <person name="Gibbs R.A."/>
        </authorList>
    </citation>
    <scope>NUCLEOTIDE SEQUENCE</scope>
</reference>
<dbReference type="CTD" id="100145916"/>
<dbReference type="KEGG" id="ame:552391"/>
<evidence type="ECO:0000313" key="2">
    <source>
        <dbReference type="EMBL" id="ABY82793.1"/>
    </source>
</evidence>
<organism evidence="2">
    <name type="scientific">Apis mellifera</name>
    <name type="common">Honeybee</name>
    <dbReference type="NCBI Taxonomy" id="7460"/>
    <lineage>
        <taxon>Eukaryota</taxon>
        <taxon>Metazoa</taxon>
        <taxon>Ecdysozoa</taxon>
        <taxon>Arthropoda</taxon>
        <taxon>Hexapoda</taxon>
        <taxon>Insecta</taxon>
        <taxon>Pterygota</taxon>
        <taxon>Neoptera</taxon>
        <taxon>Endopterygota</taxon>
        <taxon>Hymenoptera</taxon>
        <taxon>Apocrita</taxon>
        <taxon>Aculeata</taxon>
        <taxon>Apoidea</taxon>
        <taxon>Anthophila</taxon>
        <taxon>Apidae</taxon>
        <taxon>Apis</taxon>
    </lineage>
</organism>
<dbReference type="Proteomes" id="UP000005203">
    <property type="component" value="Linkage group LG2"/>
</dbReference>
<dbReference type="OMA" id="LESVWTN"/>
<feature type="chain" id="PRO_5035544053" evidence="1 5">
    <location>
        <begin position="18"/>
        <end position="193"/>
    </location>
</feature>
<evidence type="ECO:0000313" key="4">
    <source>
        <dbReference type="Proteomes" id="UP000005203"/>
    </source>
</evidence>
<gene>
    <name evidence="2 5" type="primary">A4</name>
    <name evidence="3" type="synonym">552391</name>
</gene>
<reference evidence="3" key="5">
    <citation type="submission" date="2021-01" db="UniProtKB">
        <authorList>
            <consortium name="EnsemblMetazoa"/>
        </authorList>
    </citation>
    <scope>IDENTIFICATION</scope>
    <source>
        <strain evidence="3">DH4</strain>
    </source>
</reference>
<dbReference type="EnsemblMetazoa" id="NM_001114198">
    <property type="protein sequence ID" value="NP_001107670"/>
    <property type="gene ID" value="GeneID_552391"/>
</dbReference>
<dbReference type="Gene3D" id="1.20.120.20">
    <property type="entry name" value="Apolipoprotein"/>
    <property type="match status" value="1"/>
</dbReference>
<accession>A0A8U1C068</accession>
<reference evidence="5" key="1">
    <citation type="journal article" date="2006" name="Nature">
        <title>Insights into social insects from the genome of the honeybee Apis mellifera.</title>
        <authorList>
            <consortium name="Honeybee Genome Sequencing Consortium"/>
        </authorList>
    </citation>
    <scope>NUCLEOTIDE SEQUENCE</scope>
</reference>
<dbReference type="GeneID" id="552391"/>
<dbReference type="Pfam" id="PF07464">
    <property type="entry name" value="ApoLp-III"/>
    <property type="match status" value="1"/>
</dbReference>
<reference evidence="2" key="2">
    <citation type="submission" date="2008-01" db="EMBL/GenBank/DDBJ databases">
        <title>An apolipophorin-III like gene is induced by hygienic behavior of worker bees.</title>
        <authorList>
            <person name="Zhang X."/>
        </authorList>
    </citation>
    <scope>NUCLEOTIDE SEQUENCE</scope>
    <source>
        <tissue evidence="2">Brains</tissue>
    </source>
</reference>
<dbReference type="InterPro" id="IPR010009">
    <property type="entry name" value="ApoLp-III"/>
</dbReference>
<keyword evidence="1 5" id="KW-0732">Signal</keyword>
<accession>A0A8B6WZD2</accession>
<dbReference type="GO" id="GO:0005576">
    <property type="term" value="C:extracellular region"/>
    <property type="evidence" value="ECO:0007669"/>
    <property type="project" value="InterPro"/>
</dbReference>
<evidence type="ECO:0000313" key="3">
    <source>
        <dbReference type="EnsemblMetazoa" id="NP_001107670"/>
    </source>
</evidence>
<dbReference type="CDD" id="cd13769">
    <property type="entry name" value="ApoLp-III_like"/>
    <property type="match status" value="1"/>
</dbReference>
<dbReference type="GO" id="GO:0006869">
    <property type="term" value="P:lipid transport"/>
    <property type="evidence" value="ECO:0007669"/>
    <property type="project" value="InterPro"/>
</dbReference>
<dbReference type="eggNOG" id="ENOG502SBVH">
    <property type="taxonomic scope" value="Eukaryota"/>
</dbReference>
<evidence type="ECO:0000256" key="1">
    <source>
        <dbReference type="SAM" id="SignalP"/>
    </source>
</evidence>
<proteinExistence type="evidence at transcript level"/>
<keyword evidence="4" id="KW-1185">Reference proteome</keyword>
<accession>B0LUE8</accession>
<reference evidence="5" key="6">
    <citation type="submission" date="2025-04" db="UniProtKB">
        <authorList>
            <consortium name="RefSeq"/>
        </authorList>
    </citation>
    <scope>IDENTIFICATION</scope>
</reference>
<dbReference type="PaxDb" id="7460-GB55452-PA"/>
<protein>
    <submittedName>
        <fullName evidence="2 5">Apolipophorin-III-like protein</fullName>
    </submittedName>
</protein>
<dbReference type="AlphaFoldDB" id="A0A8U1C068"/>
<dbReference type="GO" id="GO:0008289">
    <property type="term" value="F:lipid binding"/>
    <property type="evidence" value="ECO:0007669"/>
    <property type="project" value="InterPro"/>
</dbReference>
<dbReference type="EMBL" id="EU373721">
    <property type="protein sequence ID" value="ABY82793.1"/>
    <property type="molecule type" value="mRNA"/>
</dbReference>
<dbReference type="SUPFAM" id="SSF47857">
    <property type="entry name" value="Apolipophorin-III"/>
    <property type="match status" value="1"/>
</dbReference>
<dbReference type="HOGENOM" id="CLU_1429588_0_0_1"/>
<reference evidence="5" key="3">
    <citation type="journal article" date="2009" name="Arch. Insect Biochem. Physiol.">
        <title>Trade-off between immune stimulation and expression of storage protein genes.</title>
        <authorList>
            <person name="Lourenco A.P."/>
            <person name="Martins J.R."/>
            <person name="Bitondi M.M."/>
            <person name="Simoes Z.L."/>
        </authorList>
    </citation>
    <scope>NUCLEOTIDE SEQUENCE</scope>
</reference>
<dbReference type="STRING" id="7460.B0LUE8"/>
<evidence type="ECO:0000313" key="5">
    <source>
        <dbReference type="RefSeq" id="NP_001107670.1"/>
    </source>
</evidence>
<sequence length="193" mass="21348">MKIILTIIFSIILISEAKVAPTSTTNSQGTPDVQLSELISQAQANINNLAKQIQEQWNIPDQDTIVKTVKDQSANFVNNIQDYIKNVTEEVKTKTPELERSWNDVKTMLNKVVDDISSGIPNAQQQVAELQSKFQQGVQTLLKESDKAAKSLSQHSGKIQEDLAKFTKQAVDIAVQATQNLNNQLQTAATQKS</sequence>
<name>A0A8U1C068_APIME</name>
<dbReference type="RefSeq" id="NP_001107670.1">
    <property type="nucleotide sequence ID" value="NM_001114198.1"/>
</dbReference>
<dbReference type="OrthoDB" id="7674009at2759"/>